<evidence type="ECO:0000313" key="4">
    <source>
        <dbReference type="Proteomes" id="UP000319499"/>
    </source>
</evidence>
<dbReference type="InterPro" id="IPR006976">
    <property type="entry name" value="VanZ-like"/>
</dbReference>
<dbReference type="Pfam" id="PF04892">
    <property type="entry name" value="VanZ"/>
    <property type="match status" value="1"/>
</dbReference>
<reference evidence="3 4" key="1">
    <citation type="submission" date="2019-02" db="EMBL/GenBank/DDBJ databases">
        <title>Apibacter muscae sp. nov.: a novel member of the house fly microbiota.</title>
        <authorList>
            <person name="Park R."/>
        </authorList>
    </citation>
    <scope>NUCLEOTIDE SEQUENCE [LARGE SCALE GENOMIC DNA]</scope>
    <source>
        <strain evidence="3 4">AL1</strain>
    </source>
</reference>
<protein>
    <submittedName>
        <fullName evidence="3">VanZ family protein</fullName>
    </submittedName>
</protein>
<dbReference type="PANTHER" id="PTHR36834:SF1">
    <property type="entry name" value="INTEGRAL MEMBRANE PROTEIN"/>
    <property type="match status" value="1"/>
</dbReference>
<dbReference type="AlphaFoldDB" id="A0A563DFR7"/>
<evidence type="ECO:0000259" key="2">
    <source>
        <dbReference type="Pfam" id="PF04892"/>
    </source>
</evidence>
<dbReference type="InterPro" id="IPR053150">
    <property type="entry name" value="Teicoplanin_resist-assoc"/>
</dbReference>
<evidence type="ECO:0000256" key="1">
    <source>
        <dbReference type="SAM" id="Phobius"/>
    </source>
</evidence>
<feature type="domain" description="VanZ-like" evidence="2">
    <location>
        <begin position="24"/>
        <end position="147"/>
    </location>
</feature>
<proteinExistence type="predicted"/>
<organism evidence="3 4">
    <name type="scientific">Apibacter muscae</name>
    <dbReference type="NCBI Taxonomy" id="2509004"/>
    <lineage>
        <taxon>Bacteria</taxon>
        <taxon>Pseudomonadati</taxon>
        <taxon>Bacteroidota</taxon>
        <taxon>Flavobacteriia</taxon>
        <taxon>Flavobacteriales</taxon>
        <taxon>Weeksellaceae</taxon>
        <taxon>Apibacter</taxon>
    </lineage>
</organism>
<keyword evidence="4" id="KW-1185">Reference proteome</keyword>
<name>A0A563DFR7_9FLAO</name>
<evidence type="ECO:0000313" key="3">
    <source>
        <dbReference type="EMBL" id="TWP29128.1"/>
    </source>
</evidence>
<sequence>MKNFLLNKYPKIQLKAKLLVKFLFIFYCIYLIYLLFFGFGRPPLFNDTKAEYNLRPFHTLKFFLNLDKNKHWEYFMINIAGNIFIFIPLGFWLSSKVKEFLYFSIFFIIIIFVIELLQYITQTGTADIDDILLNYIGGIVGFLLLNFYKKHIFEFNSTKK</sequence>
<dbReference type="RefSeq" id="WP_146292157.1">
    <property type="nucleotide sequence ID" value="NZ_SELH01000016.1"/>
</dbReference>
<dbReference type="PANTHER" id="PTHR36834">
    <property type="entry name" value="MEMBRANE PROTEIN-RELATED"/>
    <property type="match status" value="1"/>
</dbReference>
<keyword evidence="1" id="KW-0812">Transmembrane</keyword>
<feature type="transmembrane region" description="Helical" evidence="1">
    <location>
        <begin position="100"/>
        <end position="120"/>
    </location>
</feature>
<feature type="transmembrane region" description="Helical" evidence="1">
    <location>
        <begin position="74"/>
        <end position="93"/>
    </location>
</feature>
<feature type="transmembrane region" description="Helical" evidence="1">
    <location>
        <begin position="132"/>
        <end position="148"/>
    </location>
</feature>
<dbReference type="Proteomes" id="UP000319499">
    <property type="component" value="Unassembled WGS sequence"/>
</dbReference>
<keyword evidence="1" id="KW-1133">Transmembrane helix</keyword>
<gene>
    <name evidence="3" type="ORF">ETU09_04615</name>
</gene>
<keyword evidence="1" id="KW-0472">Membrane</keyword>
<accession>A0A563DFR7</accession>
<feature type="transmembrane region" description="Helical" evidence="1">
    <location>
        <begin position="20"/>
        <end position="39"/>
    </location>
</feature>
<comment type="caution">
    <text evidence="3">The sequence shown here is derived from an EMBL/GenBank/DDBJ whole genome shotgun (WGS) entry which is preliminary data.</text>
</comment>
<dbReference type="OrthoDB" id="9805025at2"/>
<dbReference type="EMBL" id="SELH01000016">
    <property type="protein sequence ID" value="TWP29128.1"/>
    <property type="molecule type" value="Genomic_DNA"/>
</dbReference>